<evidence type="ECO:0000313" key="1">
    <source>
        <dbReference type="EMBL" id="SDP69912.1"/>
    </source>
</evidence>
<dbReference type="STRING" id="91360.SAMN05660330_03733"/>
<name>A0A1H0UUL8_9BACT</name>
<organism evidence="1 2">
    <name type="scientific">Desulforhopalus singaporensis</name>
    <dbReference type="NCBI Taxonomy" id="91360"/>
    <lineage>
        <taxon>Bacteria</taxon>
        <taxon>Pseudomonadati</taxon>
        <taxon>Thermodesulfobacteriota</taxon>
        <taxon>Desulfobulbia</taxon>
        <taxon>Desulfobulbales</taxon>
        <taxon>Desulfocapsaceae</taxon>
        <taxon>Desulforhopalus</taxon>
    </lineage>
</organism>
<dbReference type="EMBL" id="FNJI01000036">
    <property type="protein sequence ID" value="SDP69912.1"/>
    <property type="molecule type" value="Genomic_DNA"/>
</dbReference>
<dbReference type="RefSeq" id="WP_092225606.1">
    <property type="nucleotide sequence ID" value="NZ_FNJI01000036.1"/>
</dbReference>
<dbReference type="Proteomes" id="UP000199073">
    <property type="component" value="Unassembled WGS sequence"/>
</dbReference>
<dbReference type="AlphaFoldDB" id="A0A1H0UUL8"/>
<protein>
    <submittedName>
        <fullName evidence="1">Uncharacterized protein</fullName>
    </submittedName>
</protein>
<proteinExistence type="predicted"/>
<accession>A0A1H0UUL8</accession>
<reference evidence="1 2" key="1">
    <citation type="submission" date="2016-10" db="EMBL/GenBank/DDBJ databases">
        <authorList>
            <person name="de Groot N.N."/>
        </authorList>
    </citation>
    <scope>NUCLEOTIDE SEQUENCE [LARGE SCALE GENOMIC DNA]</scope>
    <source>
        <strain evidence="1 2">DSM 12130</strain>
    </source>
</reference>
<keyword evidence="2" id="KW-1185">Reference proteome</keyword>
<sequence length="117" mass="13181">MKINASELRAILPQSRFGNFLLDRTYSLPTGDEIRQAVNDFIISRGNFDYELDRNDCDNAVWDLVGELSKHGWTVGLCVTNTHAVMGYVTNDTQVGFVDAITGFELNEPQIKLTVWP</sequence>
<evidence type="ECO:0000313" key="2">
    <source>
        <dbReference type="Proteomes" id="UP000199073"/>
    </source>
</evidence>
<gene>
    <name evidence="1" type="ORF">SAMN05660330_03733</name>
</gene>